<dbReference type="InterPro" id="IPR036388">
    <property type="entry name" value="WH-like_DNA-bd_sf"/>
</dbReference>
<organism evidence="5 6">
    <name type="scientific">Lacticaseibacillus pabuli</name>
    <dbReference type="NCBI Taxonomy" id="3025672"/>
    <lineage>
        <taxon>Bacteria</taxon>
        <taxon>Bacillati</taxon>
        <taxon>Bacillota</taxon>
        <taxon>Bacilli</taxon>
        <taxon>Lactobacillales</taxon>
        <taxon>Lactobacillaceae</taxon>
        <taxon>Lacticaseibacillus</taxon>
    </lineage>
</organism>
<dbReference type="SMART" id="SM00347">
    <property type="entry name" value="HTH_MARR"/>
    <property type="match status" value="1"/>
</dbReference>
<name>A0ABY7WSS7_9LACO</name>
<proteinExistence type="predicted"/>
<reference evidence="5 6" key="1">
    <citation type="submission" date="2023-02" db="EMBL/GenBank/DDBJ databases">
        <title>Genome sequence of Lacticaseibacillus sp. KACC 23028.</title>
        <authorList>
            <person name="Kim S."/>
            <person name="Heo J."/>
            <person name="Kwon S.-W."/>
        </authorList>
    </citation>
    <scope>NUCLEOTIDE SEQUENCE [LARGE SCALE GENOMIC DNA]</scope>
    <source>
        <strain evidence="5 6">KACC 23028</strain>
    </source>
</reference>
<dbReference type="PROSITE" id="PS50995">
    <property type="entry name" value="HTH_MARR_2"/>
    <property type="match status" value="1"/>
</dbReference>
<dbReference type="RefSeq" id="WP_274261222.1">
    <property type="nucleotide sequence ID" value="NZ_CP117884.1"/>
</dbReference>
<dbReference type="PROSITE" id="PS01117">
    <property type="entry name" value="HTH_MARR_1"/>
    <property type="match status" value="1"/>
</dbReference>
<keyword evidence="3" id="KW-0804">Transcription</keyword>
<keyword evidence="1" id="KW-0805">Transcription regulation</keyword>
<dbReference type="PANTHER" id="PTHR35790">
    <property type="entry name" value="HTH-TYPE TRANSCRIPTIONAL REGULATOR PCHR"/>
    <property type="match status" value="1"/>
</dbReference>
<dbReference type="SUPFAM" id="SSF46785">
    <property type="entry name" value="Winged helix' DNA-binding domain"/>
    <property type="match status" value="1"/>
</dbReference>
<dbReference type="EMBL" id="CP117884">
    <property type="protein sequence ID" value="WDF83217.1"/>
    <property type="molecule type" value="Genomic_DNA"/>
</dbReference>
<dbReference type="Pfam" id="PF01047">
    <property type="entry name" value="MarR"/>
    <property type="match status" value="1"/>
</dbReference>
<evidence type="ECO:0000313" key="6">
    <source>
        <dbReference type="Proteomes" id="UP001220377"/>
    </source>
</evidence>
<sequence length="150" mass="16751">MTAQQEFMTSLDGLLSKLKFLSQAQMTAALSDFKPAEVHTLAFIGSHDGVNVTAIATARLETRSAASKMTRRLAARGLISRYKKSDNKKEVYFKLTPPGQAVFDVHAALDRKFAERDASVFAQTSPDEMATVLAFLQRYNRYLDDEISKR</sequence>
<evidence type="ECO:0000256" key="2">
    <source>
        <dbReference type="ARBA" id="ARBA00023125"/>
    </source>
</evidence>
<evidence type="ECO:0000259" key="4">
    <source>
        <dbReference type="PROSITE" id="PS50995"/>
    </source>
</evidence>
<dbReference type="PANTHER" id="PTHR35790:SF4">
    <property type="entry name" value="HTH-TYPE TRANSCRIPTIONAL REGULATOR PCHR"/>
    <property type="match status" value="1"/>
</dbReference>
<keyword evidence="6" id="KW-1185">Reference proteome</keyword>
<gene>
    <name evidence="5" type="ORF">PQ472_02990</name>
</gene>
<dbReference type="InterPro" id="IPR036390">
    <property type="entry name" value="WH_DNA-bd_sf"/>
</dbReference>
<keyword evidence="2" id="KW-0238">DNA-binding</keyword>
<dbReference type="InterPro" id="IPR023187">
    <property type="entry name" value="Tscrpt_reg_MarR-type_CS"/>
</dbReference>
<evidence type="ECO:0000313" key="5">
    <source>
        <dbReference type="EMBL" id="WDF83217.1"/>
    </source>
</evidence>
<dbReference type="Proteomes" id="UP001220377">
    <property type="component" value="Chromosome"/>
</dbReference>
<dbReference type="InterPro" id="IPR052067">
    <property type="entry name" value="Metal_resp_HTH_trans_reg"/>
</dbReference>
<evidence type="ECO:0000256" key="3">
    <source>
        <dbReference type="ARBA" id="ARBA00023163"/>
    </source>
</evidence>
<dbReference type="Gene3D" id="1.10.10.10">
    <property type="entry name" value="Winged helix-like DNA-binding domain superfamily/Winged helix DNA-binding domain"/>
    <property type="match status" value="1"/>
</dbReference>
<evidence type="ECO:0000256" key="1">
    <source>
        <dbReference type="ARBA" id="ARBA00023015"/>
    </source>
</evidence>
<dbReference type="InterPro" id="IPR000835">
    <property type="entry name" value="HTH_MarR-typ"/>
</dbReference>
<feature type="domain" description="HTH marR-type" evidence="4">
    <location>
        <begin position="4"/>
        <end position="141"/>
    </location>
</feature>
<accession>A0ABY7WSS7</accession>
<protein>
    <submittedName>
        <fullName evidence="5">MarR family transcriptional regulator</fullName>
    </submittedName>
</protein>